<protein>
    <recommendedName>
        <fullName evidence="8">Probable molybdenum cofactor guanylyltransferase</fullName>
        <shortName evidence="8">MoCo guanylyltransferase</shortName>
        <ecNumber evidence="8">2.7.7.77</ecNumber>
    </recommendedName>
    <alternativeName>
        <fullName evidence="8">GTP:molybdopterin guanylyltransferase</fullName>
    </alternativeName>
    <alternativeName>
        <fullName evidence="8">Mo-MPT guanylyltransferase</fullName>
    </alternativeName>
    <alternativeName>
        <fullName evidence="8">Molybdopterin guanylyltransferase</fullName>
    </alternativeName>
    <alternativeName>
        <fullName evidence="8">Molybdopterin-guanine dinucleotide synthase</fullName>
        <shortName evidence="8">MGD synthase</shortName>
    </alternativeName>
</protein>
<dbReference type="RefSeq" id="WP_119761894.1">
    <property type="nucleotide sequence ID" value="NZ_QYUJ01000014.1"/>
</dbReference>
<reference evidence="10 11" key="1">
    <citation type="submission" date="2018-09" db="EMBL/GenBank/DDBJ databases">
        <authorList>
            <person name="Zhu H."/>
        </authorList>
    </citation>
    <scope>NUCLEOTIDE SEQUENCE [LARGE SCALE GENOMIC DNA]</scope>
    <source>
        <strain evidence="10 11">K2S05-167</strain>
    </source>
</reference>
<keyword evidence="3 8" id="KW-0479">Metal-binding</keyword>
<comment type="domain">
    <text evidence="8">The N-terminal domain determines nucleotide recognition and specific binding, while the C-terminal domain determines the specific binding to the target protein.</text>
</comment>
<feature type="binding site" evidence="8">
    <location>
        <begin position="10"/>
        <end position="12"/>
    </location>
    <ligand>
        <name>GTP</name>
        <dbReference type="ChEBI" id="CHEBI:37565"/>
    </ligand>
</feature>
<proteinExistence type="inferred from homology"/>
<evidence type="ECO:0000256" key="4">
    <source>
        <dbReference type="ARBA" id="ARBA00022741"/>
    </source>
</evidence>
<dbReference type="InterPro" id="IPR029044">
    <property type="entry name" value="Nucleotide-diphossugar_trans"/>
</dbReference>
<accession>A0A418V510</accession>
<dbReference type="HAMAP" id="MF_00316">
    <property type="entry name" value="MobA"/>
    <property type="match status" value="1"/>
</dbReference>
<dbReference type="CDD" id="cd02503">
    <property type="entry name" value="MobA"/>
    <property type="match status" value="1"/>
</dbReference>
<feature type="binding site" evidence="8">
    <location>
        <position position="22"/>
    </location>
    <ligand>
        <name>GTP</name>
        <dbReference type="ChEBI" id="CHEBI:37565"/>
    </ligand>
</feature>
<dbReference type="GO" id="GO:0005737">
    <property type="term" value="C:cytoplasm"/>
    <property type="evidence" value="ECO:0007669"/>
    <property type="project" value="UniProtKB-SubCell"/>
</dbReference>
<feature type="binding site" evidence="8">
    <location>
        <position position="94"/>
    </location>
    <ligand>
        <name>GTP</name>
        <dbReference type="ChEBI" id="CHEBI:37565"/>
    </ligand>
</feature>
<comment type="subcellular location">
    <subcellularLocation>
        <location evidence="8">Cytoplasm</location>
    </subcellularLocation>
</comment>
<feature type="binding site" evidence="8">
    <location>
        <position position="65"/>
    </location>
    <ligand>
        <name>GTP</name>
        <dbReference type="ChEBI" id="CHEBI:37565"/>
    </ligand>
</feature>
<keyword evidence="1 8" id="KW-0963">Cytoplasm</keyword>
<comment type="similarity">
    <text evidence="8">Belongs to the MobA family.</text>
</comment>
<evidence type="ECO:0000256" key="8">
    <source>
        <dbReference type="HAMAP-Rule" id="MF_00316"/>
    </source>
</evidence>
<feature type="binding site" evidence="8">
    <location>
        <position position="94"/>
    </location>
    <ligand>
        <name>Mg(2+)</name>
        <dbReference type="ChEBI" id="CHEBI:18420"/>
    </ligand>
</feature>
<keyword evidence="6 8" id="KW-0342">GTP-binding</keyword>
<keyword evidence="2 8" id="KW-0808">Transferase</keyword>
<dbReference type="InterPro" id="IPR025877">
    <property type="entry name" value="MobA-like_NTP_Trfase"/>
</dbReference>
<dbReference type="InterPro" id="IPR013482">
    <property type="entry name" value="Molybde_CF_guanTrfase"/>
</dbReference>
<sequence>MWTDVTAFITAGGQSRRFGADKAWAVLAGSTLLERVAGSLSRAGRRVLIAPPGKYSLPGWEAVADGRPGEGPLAGLETALKHAETEWVAFAGVDLPLLTPAYWETLLQARTPDSQSVQAVHPARGPQPLAALYHVSLLPDLTRMLDAGERRLRQAAPPRRTALVSGLPERSFVNVNTPDDLNSLQS</sequence>
<dbReference type="Gene3D" id="3.90.550.10">
    <property type="entry name" value="Spore Coat Polysaccharide Biosynthesis Protein SpsA, Chain A"/>
    <property type="match status" value="1"/>
</dbReference>
<keyword evidence="11" id="KW-1185">Reference proteome</keyword>
<feature type="domain" description="MobA-like NTP transferase" evidence="9">
    <location>
        <begin position="7"/>
        <end position="155"/>
    </location>
</feature>
<organism evidence="10 11">
    <name type="scientific">Deinococcus cavernae</name>
    <dbReference type="NCBI Taxonomy" id="2320857"/>
    <lineage>
        <taxon>Bacteria</taxon>
        <taxon>Thermotogati</taxon>
        <taxon>Deinococcota</taxon>
        <taxon>Deinococci</taxon>
        <taxon>Deinococcales</taxon>
        <taxon>Deinococcaceae</taxon>
        <taxon>Deinococcus</taxon>
    </lineage>
</organism>
<dbReference type="GO" id="GO:0046872">
    <property type="term" value="F:metal ion binding"/>
    <property type="evidence" value="ECO:0007669"/>
    <property type="project" value="UniProtKB-KW"/>
</dbReference>
<dbReference type="PANTHER" id="PTHR19136">
    <property type="entry name" value="MOLYBDENUM COFACTOR GUANYLYLTRANSFERASE"/>
    <property type="match status" value="1"/>
</dbReference>
<keyword evidence="4 8" id="KW-0547">Nucleotide-binding</keyword>
<dbReference type="GO" id="GO:0061603">
    <property type="term" value="F:molybdenum cofactor guanylyltransferase activity"/>
    <property type="evidence" value="ECO:0007669"/>
    <property type="project" value="UniProtKB-EC"/>
</dbReference>
<keyword evidence="7 8" id="KW-0501">Molybdenum cofactor biosynthesis</keyword>
<dbReference type="EC" id="2.7.7.77" evidence="8"/>
<keyword evidence="10" id="KW-0548">Nucleotidyltransferase</keyword>
<keyword evidence="5 8" id="KW-0460">Magnesium</keyword>
<evidence type="ECO:0000256" key="5">
    <source>
        <dbReference type="ARBA" id="ARBA00022842"/>
    </source>
</evidence>
<evidence type="ECO:0000256" key="2">
    <source>
        <dbReference type="ARBA" id="ARBA00022679"/>
    </source>
</evidence>
<dbReference type="Proteomes" id="UP000286287">
    <property type="component" value="Unassembled WGS sequence"/>
</dbReference>
<comment type="catalytic activity">
    <reaction evidence="8">
        <text>Mo-molybdopterin + GTP + H(+) = Mo-molybdopterin guanine dinucleotide + diphosphate</text>
        <dbReference type="Rhea" id="RHEA:34243"/>
        <dbReference type="ChEBI" id="CHEBI:15378"/>
        <dbReference type="ChEBI" id="CHEBI:33019"/>
        <dbReference type="ChEBI" id="CHEBI:37565"/>
        <dbReference type="ChEBI" id="CHEBI:71302"/>
        <dbReference type="ChEBI" id="CHEBI:71310"/>
        <dbReference type="EC" id="2.7.7.77"/>
    </reaction>
</comment>
<dbReference type="AlphaFoldDB" id="A0A418V510"/>
<evidence type="ECO:0000256" key="1">
    <source>
        <dbReference type="ARBA" id="ARBA00022490"/>
    </source>
</evidence>
<comment type="caution">
    <text evidence="10">The sequence shown here is derived from an EMBL/GenBank/DDBJ whole genome shotgun (WGS) entry which is preliminary data.</text>
</comment>
<comment type="function">
    <text evidence="8">Transfers a GMP moiety from GTP to Mo-molybdopterin (Mo-MPT) cofactor (Moco or molybdenum cofactor) to form Mo-molybdopterin guanine dinucleotide (Mo-MGD) cofactor.</text>
</comment>
<evidence type="ECO:0000256" key="3">
    <source>
        <dbReference type="ARBA" id="ARBA00022723"/>
    </source>
</evidence>
<dbReference type="Pfam" id="PF12804">
    <property type="entry name" value="NTP_transf_3"/>
    <property type="match status" value="1"/>
</dbReference>
<gene>
    <name evidence="8" type="primary">mobA</name>
    <name evidence="10" type="ORF">D3875_05430</name>
</gene>
<comment type="cofactor">
    <cofactor evidence="8">
        <name>Mg(2+)</name>
        <dbReference type="ChEBI" id="CHEBI:18420"/>
    </cofactor>
</comment>
<name>A0A418V510_9DEIO</name>
<dbReference type="OrthoDB" id="9788394at2"/>
<dbReference type="GO" id="GO:0006777">
    <property type="term" value="P:Mo-molybdopterin cofactor biosynthetic process"/>
    <property type="evidence" value="ECO:0007669"/>
    <property type="project" value="UniProtKB-KW"/>
</dbReference>
<comment type="caution">
    <text evidence="8">Lacks conserved residue(s) required for the propagation of feature annotation.</text>
</comment>
<evidence type="ECO:0000256" key="6">
    <source>
        <dbReference type="ARBA" id="ARBA00023134"/>
    </source>
</evidence>
<dbReference type="GO" id="GO:0005525">
    <property type="term" value="F:GTP binding"/>
    <property type="evidence" value="ECO:0007669"/>
    <property type="project" value="UniProtKB-UniRule"/>
</dbReference>
<dbReference type="SUPFAM" id="SSF53448">
    <property type="entry name" value="Nucleotide-diphospho-sugar transferases"/>
    <property type="match status" value="1"/>
</dbReference>
<dbReference type="PANTHER" id="PTHR19136:SF81">
    <property type="entry name" value="MOLYBDENUM COFACTOR GUANYLYLTRANSFERASE"/>
    <property type="match status" value="1"/>
</dbReference>
<dbReference type="EMBL" id="QYUJ01000014">
    <property type="protein sequence ID" value="RJF71105.1"/>
    <property type="molecule type" value="Genomic_DNA"/>
</dbReference>
<evidence type="ECO:0000313" key="11">
    <source>
        <dbReference type="Proteomes" id="UP000286287"/>
    </source>
</evidence>
<evidence type="ECO:0000256" key="7">
    <source>
        <dbReference type="ARBA" id="ARBA00023150"/>
    </source>
</evidence>
<evidence type="ECO:0000259" key="9">
    <source>
        <dbReference type="Pfam" id="PF12804"/>
    </source>
</evidence>
<evidence type="ECO:0000313" key="10">
    <source>
        <dbReference type="EMBL" id="RJF71105.1"/>
    </source>
</evidence>